<reference evidence="1" key="1">
    <citation type="submission" date="2014-09" db="EMBL/GenBank/DDBJ databases">
        <authorList>
            <person name="Magalhaes I.L.F."/>
            <person name="Oliveira U."/>
            <person name="Santos F.R."/>
            <person name="Vidigal T.H.D.A."/>
            <person name="Brescovit A.D."/>
            <person name="Santos A.J."/>
        </authorList>
    </citation>
    <scope>NUCLEOTIDE SEQUENCE</scope>
    <source>
        <tissue evidence="1">Shoot tissue taken approximately 20 cm above the soil surface</tissue>
    </source>
</reference>
<dbReference type="EMBL" id="GBRH01166048">
    <property type="protein sequence ID" value="JAE31848.1"/>
    <property type="molecule type" value="Transcribed_RNA"/>
</dbReference>
<organism evidence="1">
    <name type="scientific">Arundo donax</name>
    <name type="common">Giant reed</name>
    <name type="synonym">Donax arundinaceus</name>
    <dbReference type="NCBI Taxonomy" id="35708"/>
    <lineage>
        <taxon>Eukaryota</taxon>
        <taxon>Viridiplantae</taxon>
        <taxon>Streptophyta</taxon>
        <taxon>Embryophyta</taxon>
        <taxon>Tracheophyta</taxon>
        <taxon>Spermatophyta</taxon>
        <taxon>Magnoliopsida</taxon>
        <taxon>Liliopsida</taxon>
        <taxon>Poales</taxon>
        <taxon>Poaceae</taxon>
        <taxon>PACMAD clade</taxon>
        <taxon>Arundinoideae</taxon>
        <taxon>Arundineae</taxon>
        <taxon>Arundo</taxon>
    </lineage>
</organism>
<accession>A0A0A9HFZ7</accession>
<name>A0A0A9HFZ7_ARUDO</name>
<reference evidence="1" key="2">
    <citation type="journal article" date="2015" name="Data Brief">
        <title>Shoot transcriptome of the giant reed, Arundo donax.</title>
        <authorList>
            <person name="Barrero R.A."/>
            <person name="Guerrero F.D."/>
            <person name="Moolhuijzen P."/>
            <person name="Goolsby J.A."/>
            <person name="Tidwell J."/>
            <person name="Bellgard S.E."/>
            <person name="Bellgard M.I."/>
        </authorList>
    </citation>
    <scope>NUCLEOTIDE SEQUENCE</scope>
    <source>
        <tissue evidence="1">Shoot tissue taken approximately 20 cm above the soil surface</tissue>
    </source>
</reference>
<proteinExistence type="predicted"/>
<sequence>MARALVKWDCQFISYSLPDVERLECLCKLLHGNVSVGLITMHPVLSLIFP</sequence>
<evidence type="ECO:0000313" key="1">
    <source>
        <dbReference type="EMBL" id="JAE31848.1"/>
    </source>
</evidence>
<protein>
    <submittedName>
        <fullName evidence="1">Uncharacterized protein</fullName>
    </submittedName>
</protein>
<dbReference type="AlphaFoldDB" id="A0A0A9HFZ7"/>